<reference evidence="1 2" key="1">
    <citation type="submission" date="2019-05" db="EMBL/GenBank/DDBJ databases">
        <authorList>
            <person name="Murphy M.E."/>
            <person name="Alvaro L.E."/>
            <person name="Baker K.N."/>
            <person name="Baxter I.S."/>
            <person name="Brown M.R."/>
            <person name="Driscoll K.D."/>
            <person name="Elrubaie J.M."/>
            <person name="Feith S.L."/>
            <person name="Indihar D.F."/>
            <person name="Knoch V.T."/>
            <person name="Koirtyohann K.M."/>
            <person name="Kratz M.A."/>
            <person name="Lear A.H."/>
            <person name="Lindblom K.E."/>
            <person name="Marcus E.R."/>
            <person name="Sensor R."/>
            <person name="Sherman S.J."/>
            <person name="Swift V.R."/>
            <person name="White K.E."/>
            <person name="Wills S.J."/>
            <person name="Gatt S.M."/>
            <person name="Lohbauer S.A."/>
            <person name="Power T.R."/>
            <person name="Rosales K.A."/>
            <person name="Sisson B.M."/>
            <person name="Isern S."/>
            <person name="Michael S.F."/>
            <person name="Monti D.L."/>
            <person name="Garlena R.A."/>
            <person name="Russell D.A."/>
            <person name="Pope W.H."/>
            <person name="Jacobs-Sera D."/>
            <person name="Hatfull G.F."/>
        </authorList>
    </citation>
    <scope>NUCLEOTIDE SEQUENCE [LARGE SCALE GENOMIC DNA]</scope>
</reference>
<dbReference type="KEGG" id="vg:77943172"/>
<accession>A0A4Y6EKU9</accession>
<dbReference type="EMBL" id="MK977705">
    <property type="protein sequence ID" value="QDF15449.1"/>
    <property type="molecule type" value="Genomic_DNA"/>
</dbReference>
<proteinExistence type="predicted"/>
<organism evidence="1 2">
    <name type="scientific">Gordonia phage Mollymur</name>
    <dbReference type="NCBI Taxonomy" id="2590895"/>
    <lineage>
        <taxon>Viruses</taxon>
        <taxon>Duplodnaviria</taxon>
        <taxon>Heunggongvirae</taxon>
        <taxon>Uroviricota</taxon>
        <taxon>Caudoviricetes</taxon>
        <taxon>Mollymurvirus</taxon>
        <taxon>Mollymurvirus mollymur</taxon>
    </lineage>
</organism>
<evidence type="ECO:0000313" key="1">
    <source>
        <dbReference type="EMBL" id="QDF15449.1"/>
    </source>
</evidence>
<gene>
    <name evidence="1" type="primary">89</name>
    <name evidence="1" type="ORF">SEA_MOLLYMUR_89</name>
</gene>
<dbReference type="RefSeq" id="YP_010667060.1">
    <property type="nucleotide sequence ID" value="NC_070948.1"/>
</dbReference>
<name>A0A4Y6EKU9_9CAUD</name>
<dbReference type="GeneID" id="77943172"/>
<evidence type="ECO:0000313" key="2">
    <source>
        <dbReference type="Proteomes" id="UP000319811"/>
    </source>
</evidence>
<dbReference type="Proteomes" id="UP000319811">
    <property type="component" value="Segment"/>
</dbReference>
<protein>
    <submittedName>
        <fullName evidence="1">Antirepressor</fullName>
    </submittedName>
</protein>
<sequence length="274" mass="30757">MKAPHTIEAEKAIHKALRHGATVRDIATLSGLSASTIERHQRGLTHCTDPEVASRILQGVELWVEHHPVDMGNPDISDERKLVLAEHVEALMEIGYDNVQLARIAGCDRYVIRDIRNRRLGRSVREPYADALEAIPADIRRKIASPRGATRRLQALVRWGYEPSQLARELHTTEGEIERLLAEPRDDLDPALARTIPAAAARLEQIPGRSDAARERGEKAGWALPLQYDEYAVDSEQTAVAKPYRPYRDEPDLEQRMSAWVREVEQLAAEPVAA</sequence>
<keyword evidence="2" id="KW-1185">Reference proteome</keyword>